<dbReference type="Proteomes" id="UP000759131">
    <property type="component" value="Unassembled WGS sequence"/>
</dbReference>
<dbReference type="GO" id="GO:0000184">
    <property type="term" value="P:nuclear-transcribed mRNA catabolic process, nonsense-mediated decay"/>
    <property type="evidence" value="ECO:0007669"/>
    <property type="project" value="TreeGrafter"/>
</dbReference>
<evidence type="ECO:0000313" key="3">
    <source>
        <dbReference type="EMBL" id="CAD7640162.1"/>
    </source>
</evidence>
<evidence type="ECO:0000256" key="1">
    <source>
        <dbReference type="SAM" id="MobiDB-lite"/>
    </source>
</evidence>
<evidence type="ECO:0000313" key="4">
    <source>
        <dbReference type="Proteomes" id="UP000759131"/>
    </source>
</evidence>
<evidence type="ECO:0000259" key="2">
    <source>
        <dbReference type="Pfam" id="PF10374"/>
    </source>
</evidence>
<keyword evidence="4" id="KW-1185">Reference proteome</keyword>
<dbReference type="InterPro" id="IPR011990">
    <property type="entry name" value="TPR-like_helical_dom_sf"/>
</dbReference>
<proteinExistence type="predicted"/>
<reference evidence="3" key="1">
    <citation type="submission" date="2020-11" db="EMBL/GenBank/DDBJ databases">
        <authorList>
            <person name="Tran Van P."/>
        </authorList>
    </citation>
    <scope>NUCLEOTIDE SEQUENCE</scope>
</reference>
<dbReference type="EMBL" id="OC877663">
    <property type="protein sequence ID" value="CAD7640162.1"/>
    <property type="molecule type" value="Genomic_DNA"/>
</dbReference>
<feature type="compositionally biased region" description="Polar residues" evidence="1">
    <location>
        <begin position="81"/>
        <end position="91"/>
    </location>
</feature>
<feature type="compositionally biased region" description="Low complexity" evidence="1">
    <location>
        <begin position="101"/>
        <end position="123"/>
    </location>
</feature>
<feature type="compositionally biased region" description="Low complexity" evidence="1">
    <location>
        <begin position="10"/>
        <end position="21"/>
    </location>
</feature>
<feature type="compositionally biased region" description="Basic and acidic residues" evidence="1">
    <location>
        <begin position="166"/>
        <end position="184"/>
    </location>
</feature>
<dbReference type="EMBL" id="CAJPIZ010023088">
    <property type="protein sequence ID" value="CAG2118122.1"/>
    <property type="molecule type" value="Genomic_DNA"/>
</dbReference>
<feature type="compositionally biased region" description="Low complexity" evidence="1">
    <location>
        <begin position="310"/>
        <end position="321"/>
    </location>
</feature>
<dbReference type="AlphaFoldDB" id="A0A7R9LEC8"/>
<accession>A0A7R9LEC8</accession>
<feature type="compositionally biased region" description="Polar residues" evidence="1">
    <location>
        <begin position="297"/>
        <end position="309"/>
    </location>
</feature>
<dbReference type="Gene3D" id="1.25.40.10">
    <property type="entry name" value="Tetratricopeptide repeat domain"/>
    <property type="match status" value="1"/>
</dbReference>
<dbReference type="PANTHER" id="PTHR15696">
    <property type="entry name" value="SMG-7 SUPPRESSOR WITH MORPHOLOGICAL EFFECT ON GENITALIA PROTEIN 7"/>
    <property type="match status" value="1"/>
</dbReference>
<feature type="compositionally biased region" description="Low complexity" evidence="1">
    <location>
        <begin position="431"/>
        <end position="443"/>
    </location>
</feature>
<feature type="compositionally biased region" description="Basic and acidic residues" evidence="1">
    <location>
        <begin position="144"/>
        <end position="159"/>
    </location>
</feature>
<sequence>SDPRSDHKSNNGNKGANNSNGKKPDIKVYVPPKPAANVGQSGPQSTPPVVTASTTTTSATAVTAASAPPDKTPAIDRPVAATSTPANTPSDNVLKIARVIRNSVQNSDNSSNHNNRRQQQANSKPANTRQKSERNDRQQQQQEKSGDRHEKASRYDKRQRYPNTGDRSDRSDRSDARGHDRSDRQSQPTSRPPPKSAANDRHYDENTINATNYELNKRQSNELTDNYVHKEDKHHRQDRRPKPQTQQQHQERHNEPNLDRNPPERHKLDKYEDYEDYYNVEFEPNRAPKGDHRSGNHRFNSNNSHNTNAGQRTGGPTQPGGEVSAAGGHHRNDANYRSNNESKPFRPPKQHQMEATPSSATTAAAPTASGPKRNFGPNKSQHNHRYVKTFEQQIPPRFLKQQQLKKQNEMSEHNQQMHYESQRRDSLRELPPAAAAAQMAPDATESAPHRGLIRLPNNQVSANDWTQQSPPQQQPNAGHSGGHHMTRQPVNASKPCVAIRPTQHVPTADNNPHLQYTPSSSPDTNSSATVDNYQQLSPYLRSRDEYAIPHFMSAASVENADNSRRKLKPIIEKSLSEATSAENDLSYCHDPQKVEQIRYRIQLRYEHIILNDLRVCAETNIEQRLWKSAFYQYIEQYRRLMEPVPQAGAATTTAAADGQQQQQQQQQADLKTSLHKIIDEASLFFENLLVKMQETYGFVIEKLLAH</sequence>
<protein>
    <recommendedName>
        <fullName evidence="2">Telomerase activating protein Est1-like N-terminal domain-containing protein</fullName>
    </recommendedName>
</protein>
<feature type="compositionally biased region" description="Polar residues" evidence="1">
    <location>
        <begin position="462"/>
        <end position="477"/>
    </location>
</feature>
<dbReference type="InterPro" id="IPR019458">
    <property type="entry name" value="Est1-like_N"/>
</dbReference>
<dbReference type="PANTHER" id="PTHR15696:SF0">
    <property type="entry name" value="TELOMERASE-BINDING PROTEIN EST1A"/>
    <property type="match status" value="1"/>
</dbReference>
<dbReference type="Pfam" id="PF10374">
    <property type="entry name" value="EST1"/>
    <property type="match status" value="1"/>
</dbReference>
<dbReference type="OrthoDB" id="2017974at2759"/>
<gene>
    <name evidence="3" type="ORF">OSB1V03_LOCUS18074</name>
</gene>
<feature type="region of interest" description="Disordered" evidence="1">
    <location>
        <begin position="462"/>
        <end position="489"/>
    </location>
</feature>
<feature type="domain" description="Telomerase activating protein Est1-like N-terminal" evidence="2">
    <location>
        <begin position="621"/>
        <end position="700"/>
    </location>
</feature>
<feature type="compositionally biased region" description="Low complexity" evidence="1">
    <location>
        <begin position="355"/>
        <end position="369"/>
    </location>
</feature>
<feature type="compositionally biased region" description="Basic and acidic residues" evidence="1">
    <location>
        <begin position="249"/>
        <end position="271"/>
    </location>
</feature>
<dbReference type="InterPro" id="IPR045153">
    <property type="entry name" value="Est1/Ebs1-like"/>
</dbReference>
<dbReference type="GO" id="GO:0005697">
    <property type="term" value="C:telomerase holoenzyme complex"/>
    <property type="evidence" value="ECO:0007669"/>
    <property type="project" value="TreeGrafter"/>
</dbReference>
<feature type="region of interest" description="Disordered" evidence="1">
    <location>
        <begin position="503"/>
        <end position="530"/>
    </location>
</feature>
<feature type="compositionally biased region" description="Low complexity" evidence="1">
    <location>
        <begin position="47"/>
        <end position="69"/>
    </location>
</feature>
<feature type="non-terminal residue" evidence="3">
    <location>
        <position position="1"/>
    </location>
</feature>
<feature type="compositionally biased region" description="Polar residues" evidence="1">
    <location>
        <begin position="504"/>
        <end position="530"/>
    </location>
</feature>
<dbReference type="SUPFAM" id="SSF48452">
    <property type="entry name" value="TPR-like"/>
    <property type="match status" value="1"/>
</dbReference>
<name>A0A7R9LEC8_9ACAR</name>
<feature type="region of interest" description="Disordered" evidence="1">
    <location>
        <begin position="399"/>
        <end position="449"/>
    </location>
</feature>
<feature type="compositionally biased region" description="Basic and acidic residues" evidence="1">
    <location>
        <begin position="283"/>
        <end position="294"/>
    </location>
</feature>
<organism evidence="3">
    <name type="scientific">Medioppia subpectinata</name>
    <dbReference type="NCBI Taxonomy" id="1979941"/>
    <lineage>
        <taxon>Eukaryota</taxon>
        <taxon>Metazoa</taxon>
        <taxon>Ecdysozoa</taxon>
        <taxon>Arthropoda</taxon>
        <taxon>Chelicerata</taxon>
        <taxon>Arachnida</taxon>
        <taxon>Acari</taxon>
        <taxon>Acariformes</taxon>
        <taxon>Sarcoptiformes</taxon>
        <taxon>Oribatida</taxon>
        <taxon>Brachypylina</taxon>
        <taxon>Oppioidea</taxon>
        <taxon>Oppiidae</taxon>
        <taxon>Medioppia</taxon>
    </lineage>
</organism>
<feature type="non-terminal residue" evidence="3">
    <location>
        <position position="706"/>
    </location>
</feature>
<dbReference type="GO" id="GO:0070034">
    <property type="term" value="F:telomerase RNA binding"/>
    <property type="evidence" value="ECO:0007669"/>
    <property type="project" value="TreeGrafter"/>
</dbReference>
<dbReference type="GO" id="GO:0042162">
    <property type="term" value="F:telomeric DNA binding"/>
    <property type="evidence" value="ECO:0007669"/>
    <property type="project" value="TreeGrafter"/>
</dbReference>
<feature type="region of interest" description="Disordered" evidence="1">
    <location>
        <begin position="1"/>
        <end position="385"/>
    </location>
</feature>